<sequence length="126" mass="14251">MTGRMSRDKGARGERELAGLLAERLGISIQRRLGAARDGGHDIDVPGWAVESKRTEVFAEAYWRQAQQQAEVTGCRPVLFWRASRRPWVAYVDLHDVSPAAFPVRGRHRCTMTMDDWCQLAREVAA</sequence>
<dbReference type="AlphaFoldDB" id="A0A2S0PEI8"/>
<dbReference type="Proteomes" id="UP000244173">
    <property type="component" value="Chromosome"/>
</dbReference>
<gene>
    <name evidence="1" type="ORF">DAI18_18235</name>
</gene>
<protein>
    <recommendedName>
        <fullName evidence="3">Holliday junction resolvase</fullName>
    </recommendedName>
</protein>
<accession>A0A2S0PEI8</accession>
<reference evidence="1 2" key="1">
    <citation type="submission" date="2018-04" db="EMBL/GenBank/DDBJ databases">
        <title>Denitrifier Microvirgula.</title>
        <authorList>
            <person name="Anderson E."/>
            <person name="Jang J."/>
            <person name="Ishii S."/>
        </authorList>
    </citation>
    <scope>NUCLEOTIDE SEQUENCE [LARGE SCALE GENOMIC DNA]</scope>
    <source>
        <strain evidence="1 2">BE2.4</strain>
    </source>
</reference>
<keyword evidence="2" id="KW-1185">Reference proteome</keyword>
<organism evidence="1 2">
    <name type="scientific">Microvirgula aerodenitrificans</name>
    <dbReference type="NCBI Taxonomy" id="57480"/>
    <lineage>
        <taxon>Bacteria</taxon>
        <taxon>Pseudomonadati</taxon>
        <taxon>Pseudomonadota</taxon>
        <taxon>Betaproteobacteria</taxon>
        <taxon>Neisseriales</taxon>
        <taxon>Aquaspirillaceae</taxon>
        <taxon>Microvirgula</taxon>
    </lineage>
</organism>
<evidence type="ECO:0000313" key="2">
    <source>
        <dbReference type="Proteomes" id="UP000244173"/>
    </source>
</evidence>
<dbReference type="KEGG" id="maer:DAI18_18235"/>
<proteinExistence type="predicted"/>
<name>A0A2S0PEI8_9NEIS</name>
<evidence type="ECO:0008006" key="3">
    <source>
        <dbReference type="Google" id="ProtNLM"/>
    </source>
</evidence>
<dbReference type="EMBL" id="CP028519">
    <property type="protein sequence ID" value="AVY95765.1"/>
    <property type="molecule type" value="Genomic_DNA"/>
</dbReference>
<dbReference type="Pfam" id="PF24608">
    <property type="entry name" value="PDDEXK_15"/>
    <property type="match status" value="1"/>
</dbReference>
<dbReference type="InterPro" id="IPR056931">
    <property type="entry name" value="D14-like"/>
</dbReference>
<evidence type="ECO:0000313" key="1">
    <source>
        <dbReference type="EMBL" id="AVY95765.1"/>
    </source>
</evidence>